<reference evidence="1" key="1">
    <citation type="submission" date="2023-07" db="EMBL/GenBank/DDBJ databases">
        <title>Functional and genomic diversity of the sorghum phyllosphere microbiome.</title>
        <authorList>
            <person name="Shade A."/>
        </authorList>
    </citation>
    <scope>NUCLEOTIDE SEQUENCE</scope>
    <source>
        <strain evidence="1">SORGH_AS_1067</strain>
    </source>
</reference>
<dbReference type="EMBL" id="JAUTAN010000001">
    <property type="protein sequence ID" value="MDQ1105456.1"/>
    <property type="molecule type" value="Genomic_DNA"/>
</dbReference>
<accession>A0AAJ1X215</accession>
<protein>
    <recommendedName>
        <fullName evidence="3">Gluconate 2-dehydrogenase subunit 3 family protein</fullName>
    </recommendedName>
</protein>
<sequence length="136" mass="14857">MSTLSTYQRDTFARLADVLIPATGSLPTATGAGTQDGLIDDALSYRPDLAEAFTRALELTVDTEATVAVELLASSHPEEFFALTLLTTGAYYLSPTVRETLKYHQGTPRPVHDDVETYVDMLESVVERGPLYRATD</sequence>
<dbReference type="RefSeq" id="WP_307201667.1">
    <property type="nucleotide sequence ID" value="NZ_JAUTAN010000001.1"/>
</dbReference>
<evidence type="ECO:0000313" key="1">
    <source>
        <dbReference type="EMBL" id="MDQ1105456.1"/>
    </source>
</evidence>
<evidence type="ECO:0000313" key="2">
    <source>
        <dbReference type="Proteomes" id="UP001239215"/>
    </source>
</evidence>
<evidence type="ECO:0008006" key="3">
    <source>
        <dbReference type="Google" id="ProtNLM"/>
    </source>
</evidence>
<organism evidence="1 2">
    <name type="scientific">Nocardioides zeae</name>
    <dbReference type="NCBI Taxonomy" id="1457234"/>
    <lineage>
        <taxon>Bacteria</taxon>
        <taxon>Bacillati</taxon>
        <taxon>Actinomycetota</taxon>
        <taxon>Actinomycetes</taxon>
        <taxon>Propionibacteriales</taxon>
        <taxon>Nocardioidaceae</taxon>
        <taxon>Nocardioides</taxon>
    </lineage>
</organism>
<dbReference type="Proteomes" id="UP001239215">
    <property type="component" value="Unassembled WGS sequence"/>
</dbReference>
<dbReference type="AlphaFoldDB" id="A0AAJ1X215"/>
<comment type="caution">
    <text evidence="1">The sequence shown here is derived from an EMBL/GenBank/DDBJ whole genome shotgun (WGS) entry which is preliminary data.</text>
</comment>
<proteinExistence type="predicted"/>
<gene>
    <name evidence="1" type="ORF">QE405_002740</name>
</gene>
<name>A0AAJ1X215_9ACTN</name>